<evidence type="ECO:0000313" key="1">
    <source>
        <dbReference type="EMBL" id="TRL35491.1"/>
    </source>
</evidence>
<evidence type="ECO:0008006" key="3">
    <source>
        <dbReference type="Google" id="ProtNLM"/>
    </source>
</evidence>
<reference evidence="1 2" key="1">
    <citation type="submission" date="2019-07" db="EMBL/GenBank/DDBJ databases">
        <title>Ln-dependent methylotrophs.</title>
        <authorList>
            <person name="Tani A."/>
        </authorList>
    </citation>
    <scope>NUCLEOTIDE SEQUENCE [LARGE SCALE GENOMIC DNA]</scope>
    <source>
        <strain evidence="1 2">SM12</strain>
    </source>
</reference>
<dbReference type="EMBL" id="VJMG01000065">
    <property type="protein sequence ID" value="TRL35491.1"/>
    <property type="molecule type" value="Genomic_DNA"/>
</dbReference>
<gene>
    <name evidence="1" type="ORF">FNA46_20020</name>
</gene>
<proteinExistence type="predicted"/>
<sequence>MPDRSDDYQLPSWPPTPINRALWNGALGDIGARLRAREALEASFQNLMDQGVQASLDYIQATVAPQIANLQASISTAQRDLDQILIGGAFPNALKLGGQLPSYYATQQDLAAFQTTMSTALGERVPATRTINAKALTSDITLSKADVGLGQVDNTPDSAKPVSTPQSQALALKKNSATPFVDVAAAATVNLGAAGSPSVNITGTATITSFGTSAADGTEYLVRFAGASVITHSASLILPEGVNITAFTGMLMWVKKEGASTWRVIWTSSRLSQTGGGARRVTFDLSALTADRTITVPDTPVDLGSLTRIPGVAQTWKDMTASRVANTVYQNTEPRIIKVAPSASGSTAGQGVYVGETPASRIFITELGGGGYKSPIVDIPPWHYYEFRTPQLTYCAELRS</sequence>
<evidence type="ECO:0000313" key="2">
    <source>
        <dbReference type="Proteomes" id="UP000316801"/>
    </source>
</evidence>
<protein>
    <recommendedName>
        <fullName evidence="3">Minor tail protein</fullName>
    </recommendedName>
</protein>
<accession>A0A549T0V1</accession>
<name>A0A549T0V1_9HYPH</name>
<dbReference type="Proteomes" id="UP000316801">
    <property type="component" value="Unassembled WGS sequence"/>
</dbReference>
<organism evidence="1 2">
    <name type="scientific">Rhizobium straminoryzae</name>
    <dbReference type="NCBI Taxonomy" id="1387186"/>
    <lineage>
        <taxon>Bacteria</taxon>
        <taxon>Pseudomonadati</taxon>
        <taxon>Pseudomonadota</taxon>
        <taxon>Alphaproteobacteria</taxon>
        <taxon>Hyphomicrobiales</taxon>
        <taxon>Rhizobiaceae</taxon>
        <taxon>Rhizobium/Agrobacterium group</taxon>
        <taxon>Rhizobium</taxon>
    </lineage>
</organism>
<dbReference type="RefSeq" id="WP_143126981.1">
    <property type="nucleotide sequence ID" value="NZ_VJMG01000065.1"/>
</dbReference>
<keyword evidence="2" id="KW-1185">Reference proteome</keyword>
<comment type="caution">
    <text evidence="1">The sequence shown here is derived from an EMBL/GenBank/DDBJ whole genome shotgun (WGS) entry which is preliminary data.</text>
</comment>
<dbReference type="AlphaFoldDB" id="A0A549T0V1"/>